<sequence length="85" mass="9081">MISVHTGGLDERIDSWCVGVCWEPGGGLVVGARRAQQVGGAMPLWIRWILAGGNSRGGGSDALEVLRRPRALGWAVLWSRVVADD</sequence>
<proteinExistence type="predicted"/>
<dbReference type="AlphaFoldDB" id="A0AAV7UYN0"/>
<keyword evidence="2" id="KW-1185">Reference proteome</keyword>
<evidence type="ECO:0000313" key="2">
    <source>
        <dbReference type="Proteomes" id="UP001066276"/>
    </source>
</evidence>
<reference evidence="1" key="1">
    <citation type="journal article" date="2022" name="bioRxiv">
        <title>Sequencing and chromosome-scale assembly of the giantPleurodeles waltlgenome.</title>
        <authorList>
            <person name="Brown T."/>
            <person name="Elewa A."/>
            <person name="Iarovenko S."/>
            <person name="Subramanian E."/>
            <person name="Araus A.J."/>
            <person name="Petzold A."/>
            <person name="Susuki M."/>
            <person name="Suzuki K.-i.T."/>
            <person name="Hayashi T."/>
            <person name="Toyoda A."/>
            <person name="Oliveira C."/>
            <person name="Osipova E."/>
            <person name="Leigh N.D."/>
            <person name="Simon A."/>
            <person name="Yun M.H."/>
        </authorList>
    </citation>
    <scope>NUCLEOTIDE SEQUENCE</scope>
    <source>
        <strain evidence="1">20211129_DDA</strain>
        <tissue evidence="1">Liver</tissue>
    </source>
</reference>
<organism evidence="1 2">
    <name type="scientific">Pleurodeles waltl</name>
    <name type="common">Iberian ribbed newt</name>
    <dbReference type="NCBI Taxonomy" id="8319"/>
    <lineage>
        <taxon>Eukaryota</taxon>
        <taxon>Metazoa</taxon>
        <taxon>Chordata</taxon>
        <taxon>Craniata</taxon>
        <taxon>Vertebrata</taxon>
        <taxon>Euteleostomi</taxon>
        <taxon>Amphibia</taxon>
        <taxon>Batrachia</taxon>
        <taxon>Caudata</taxon>
        <taxon>Salamandroidea</taxon>
        <taxon>Salamandridae</taxon>
        <taxon>Pleurodelinae</taxon>
        <taxon>Pleurodeles</taxon>
    </lineage>
</organism>
<name>A0AAV7UYN0_PLEWA</name>
<gene>
    <name evidence="1" type="ORF">NDU88_003333</name>
</gene>
<dbReference type="Proteomes" id="UP001066276">
    <property type="component" value="Chromosome 2_2"/>
</dbReference>
<dbReference type="EMBL" id="JANPWB010000004">
    <property type="protein sequence ID" value="KAJ1194038.1"/>
    <property type="molecule type" value="Genomic_DNA"/>
</dbReference>
<evidence type="ECO:0000313" key="1">
    <source>
        <dbReference type="EMBL" id="KAJ1194038.1"/>
    </source>
</evidence>
<protein>
    <submittedName>
        <fullName evidence="1">Uncharacterized protein</fullName>
    </submittedName>
</protein>
<accession>A0AAV7UYN0</accession>
<comment type="caution">
    <text evidence="1">The sequence shown here is derived from an EMBL/GenBank/DDBJ whole genome shotgun (WGS) entry which is preliminary data.</text>
</comment>